<keyword evidence="1" id="KW-0472">Membrane</keyword>
<name>A0A837RID6_9LACO</name>
<keyword evidence="1" id="KW-0812">Transmembrane</keyword>
<protein>
    <submittedName>
        <fullName evidence="2">Uncharacterized protein</fullName>
    </submittedName>
</protein>
<feature type="transmembrane region" description="Helical" evidence="1">
    <location>
        <begin position="41"/>
        <end position="58"/>
    </location>
</feature>
<evidence type="ECO:0000313" key="3">
    <source>
        <dbReference type="Proteomes" id="UP000050964"/>
    </source>
</evidence>
<sequence>MNMTGTIAFGKTINHRPIIISIILSLLSGGLGWIINLKVAIFSFLTILFLLLFIYYPANLEKLFGHWQLENHGISYYKMTSYPDRLKIVLFPDNIDYQFISYSQIKSFKVIEQDKLFSSADLLTIKPASQSILPWLRKPFFLELELNQSEIDLDLSYDQLHDSKNTLFRLSNALEVLNKKI</sequence>
<comment type="caution">
    <text evidence="2">The sequence shown here is derived from an EMBL/GenBank/DDBJ whole genome shotgun (WGS) entry which is preliminary data.</text>
</comment>
<proteinExistence type="predicted"/>
<evidence type="ECO:0000256" key="1">
    <source>
        <dbReference type="SAM" id="Phobius"/>
    </source>
</evidence>
<dbReference type="Proteomes" id="UP000050964">
    <property type="component" value="Unassembled WGS sequence"/>
</dbReference>
<feature type="transmembrane region" description="Helical" evidence="1">
    <location>
        <begin position="18"/>
        <end position="35"/>
    </location>
</feature>
<gene>
    <name evidence="2" type="ORF">FD26_GL000163</name>
</gene>
<accession>A0A837RID6</accession>
<dbReference type="EMBL" id="AZDB01000010">
    <property type="protein sequence ID" value="KRK43144.1"/>
    <property type="molecule type" value="Genomic_DNA"/>
</dbReference>
<organism evidence="2 3">
    <name type="scientific">Companilactobacillus crustorum JCM 15951</name>
    <dbReference type="NCBI Taxonomy" id="1423737"/>
    <lineage>
        <taxon>Bacteria</taxon>
        <taxon>Bacillati</taxon>
        <taxon>Bacillota</taxon>
        <taxon>Bacilli</taxon>
        <taxon>Lactobacillales</taxon>
        <taxon>Lactobacillaceae</taxon>
        <taxon>Companilactobacillus</taxon>
    </lineage>
</organism>
<reference evidence="2 3" key="1">
    <citation type="journal article" date="2015" name="Genome Announc.">
        <title>Expanding the biotechnology potential of lactobacilli through comparative genomics of 213 strains and associated genera.</title>
        <authorList>
            <person name="Sun Z."/>
            <person name="Harris H.M."/>
            <person name="McCann A."/>
            <person name="Guo C."/>
            <person name="Argimon S."/>
            <person name="Zhang W."/>
            <person name="Yang X."/>
            <person name="Jeffery I.B."/>
            <person name="Cooney J.C."/>
            <person name="Kagawa T.F."/>
            <person name="Liu W."/>
            <person name="Song Y."/>
            <person name="Salvetti E."/>
            <person name="Wrobel A."/>
            <person name="Rasinkangas P."/>
            <person name="Parkhill J."/>
            <person name="Rea M.C."/>
            <person name="O'Sullivan O."/>
            <person name="Ritari J."/>
            <person name="Douillard F.P."/>
            <person name="Paul Ross R."/>
            <person name="Yang R."/>
            <person name="Briner A.E."/>
            <person name="Felis G.E."/>
            <person name="de Vos W.M."/>
            <person name="Barrangou R."/>
            <person name="Klaenhammer T.R."/>
            <person name="Caufield P.W."/>
            <person name="Cui Y."/>
            <person name="Zhang H."/>
            <person name="O'Toole P.W."/>
        </authorList>
    </citation>
    <scope>NUCLEOTIDE SEQUENCE [LARGE SCALE GENOMIC DNA]</scope>
    <source>
        <strain evidence="2 3">JCM 15951</strain>
    </source>
</reference>
<keyword evidence="1" id="KW-1133">Transmembrane helix</keyword>
<evidence type="ECO:0000313" key="2">
    <source>
        <dbReference type="EMBL" id="KRK43144.1"/>
    </source>
</evidence>
<dbReference type="AlphaFoldDB" id="A0A837RID6"/>